<accession>A0A382QSD5</accession>
<dbReference type="InterPro" id="IPR051849">
    <property type="entry name" value="GAG-degrading_sulfatase"/>
</dbReference>
<dbReference type="AlphaFoldDB" id="A0A382QSD5"/>
<evidence type="ECO:0000313" key="4">
    <source>
        <dbReference type="EMBL" id="SVC88383.1"/>
    </source>
</evidence>
<dbReference type="PANTHER" id="PTHR46615">
    <property type="entry name" value="ARYLSULFATASE K"/>
    <property type="match status" value="1"/>
</dbReference>
<dbReference type="GO" id="GO:0004065">
    <property type="term" value="F:arylsulfatase activity"/>
    <property type="evidence" value="ECO:0007669"/>
    <property type="project" value="TreeGrafter"/>
</dbReference>
<evidence type="ECO:0000259" key="3">
    <source>
        <dbReference type="Pfam" id="PF00884"/>
    </source>
</evidence>
<keyword evidence="2" id="KW-0378">Hydrolase</keyword>
<evidence type="ECO:0000256" key="1">
    <source>
        <dbReference type="ARBA" id="ARBA00008779"/>
    </source>
</evidence>
<dbReference type="InterPro" id="IPR017850">
    <property type="entry name" value="Alkaline_phosphatase_core_sf"/>
</dbReference>
<dbReference type="InterPro" id="IPR024607">
    <property type="entry name" value="Sulfatase_CS"/>
</dbReference>
<dbReference type="Gene3D" id="3.40.720.10">
    <property type="entry name" value="Alkaline Phosphatase, subunit A"/>
    <property type="match status" value="1"/>
</dbReference>
<organism evidence="4">
    <name type="scientific">marine metagenome</name>
    <dbReference type="NCBI Taxonomy" id="408172"/>
    <lineage>
        <taxon>unclassified sequences</taxon>
        <taxon>metagenomes</taxon>
        <taxon>ecological metagenomes</taxon>
    </lineage>
</organism>
<dbReference type="Pfam" id="PF00884">
    <property type="entry name" value="Sulfatase"/>
    <property type="match status" value="1"/>
</dbReference>
<feature type="domain" description="Sulfatase N-terminal" evidence="3">
    <location>
        <begin position="4"/>
        <end position="104"/>
    </location>
</feature>
<dbReference type="InterPro" id="IPR000917">
    <property type="entry name" value="Sulfatase_N"/>
</dbReference>
<proteinExistence type="inferred from homology"/>
<evidence type="ECO:0000256" key="2">
    <source>
        <dbReference type="ARBA" id="ARBA00022801"/>
    </source>
</evidence>
<reference evidence="4" key="1">
    <citation type="submission" date="2018-05" db="EMBL/GenBank/DDBJ databases">
        <authorList>
            <person name="Lanie J.A."/>
            <person name="Ng W.-L."/>
            <person name="Kazmierczak K.M."/>
            <person name="Andrzejewski T.M."/>
            <person name="Davidsen T.M."/>
            <person name="Wayne K.J."/>
            <person name="Tettelin H."/>
            <person name="Glass J.I."/>
            <person name="Rusch D."/>
            <person name="Podicherti R."/>
            <person name="Tsui H.-C.T."/>
            <person name="Winkler M.E."/>
        </authorList>
    </citation>
    <scope>NUCLEOTIDE SEQUENCE</scope>
</reference>
<gene>
    <name evidence="4" type="ORF">METZ01_LOCUS341237</name>
</gene>
<dbReference type="SUPFAM" id="SSF53649">
    <property type="entry name" value="Alkaline phosphatase-like"/>
    <property type="match status" value="1"/>
</dbReference>
<dbReference type="EMBL" id="UINC01116556">
    <property type="protein sequence ID" value="SVC88383.1"/>
    <property type="molecule type" value="Genomic_DNA"/>
</dbReference>
<dbReference type="PROSITE" id="PS00149">
    <property type="entry name" value="SULFATASE_2"/>
    <property type="match status" value="1"/>
</dbReference>
<feature type="non-terminal residue" evidence="4">
    <location>
        <position position="178"/>
    </location>
</feature>
<comment type="similarity">
    <text evidence="1">Belongs to the sulfatase family.</text>
</comment>
<sequence>MKRPNILFIVSDQMVAELTSAYGHPLVQTPHLSRLAEEGVRFDSAYTPFPLCAPGRACIVSGRHASEIGAWDNGAPLTCDHPTFATYLAAAGYDTVLSGKMHFVGPDQLHGFRQRLTTDIYSSDFGWVKEEWIGIKETRGADFDEVMGDRNRYNAAGYTGNAVHVDRWHTALSYDEET</sequence>
<dbReference type="PANTHER" id="PTHR46615:SF1">
    <property type="entry name" value="ARYLSULFATASE K"/>
    <property type="match status" value="1"/>
</dbReference>
<protein>
    <recommendedName>
        <fullName evidence="3">Sulfatase N-terminal domain-containing protein</fullName>
    </recommendedName>
</protein>
<name>A0A382QSD5_9ZZZZ</name>
<dbReference type="GO" id="GO:0015024">
    <property type="term" value="F:glucuronate-2-sulfatase activity"/>
    <property type="evidence" value="ECO:0007669"/>
    <property type="project" value="TreeGrafter"/>
</dbReference>